<dbReference type="RefSeq" id="XP_025073827.1">
    <property type="nucleotide sequence ID" value="XM_025218042.1"/>
</dbReference>
<dbReference type="PROSITE" id="PS50297">
    <property type="entry name" value="ANK_REP_REGION"/>
    <property type="match status" value="6"/>
</dbReference>
<proteinExistence type="predicted"/>
<keyword evidence="5" id="KW-0472">Membrane</keyword>
<evidence type="ECO:0000256" key="4">
    <source>
        <dbReference type="PROSITE-ProRule" id="PRU00023"/>
    </source>
</evidence>
<evidence type="ECO:0000259" key="6">
    <source>
        <dbReference type="PROSITE" id="PS50192"/>
    </source>
</evidence>
<feature type="repeat" description="ANK" evidence="4">
    <location>
        <begin position="108"/>
        <end position="140"/>
    </location>
</feature>
<dbReference type="Pfam" id="PF00804">
    <property type="entry name" value="Syntaxin"/>
    <property type="match status" value="1"/>
</dbReference>
<dbReference type="Proteomes" id="UP000504615">
    <property type="component" value="Unplaced"/>
</dbReference>
<dbReference type="GeneID" id="105426181"/>
<dbReference type="InterPro" id="IPR000727">
    <property type="entry name" value="T_SNARE_dom"/>
</dbReference>
<dbReference type="CDD" id="cd15848">
    <property type="entry name" value="SNARE_syntaxin1-like"/>
    <property type="match status" value="1"/>
</dbReference>
<dbReference type="PANTHER" id="PTHR24189">
    <property type="entry name" value="MYOTROPHIN"/>
    <property type="match status" value="1"/>
</dbReference>
<dbReference type="GO" id="GO:0016192">
    <property type="term" value="P:vesicle-mediated transport"/>
    <property type="evidence" value="ECO:0007669"/>
    <property type="project" value="InterPro"/>
</dbReference>
<dbReference type="PRINTS" id="PR01415">
    <property type="entry name" value="ANKYRIN"/>
</dbReference>
<dbReference type="InterPro" id="IPR010989">
    <property type="entry name" value="SNARE"/>
</dbReference>
<dbReference type="GO" id="GO:0006836">
    <property type="term" value="P:neurotransmitter transport"/>
    <property type="evidence" value="ECO:0007669"/>
    <property type="project" value="UniProtKB-KW"/>
</dbReference>
<feature type="repeat" description="ANK" evidence="4">
    <location>
        <begin position="42"/>
        <end position="74"/>
    </location>
</feature>
<feature type="repeat" description="ANK" evidence="4">
    <location>
        <begin position="141"/>
        <end position="173"/>
    </location>
</feature>
<name>A0A8N1S6U4_9HYME</name>
<feature type="domain" description="T-SNARE coiled-coil homology" evidence="6">
    <location>
        <begin position="486"/>
        <end position="548"/>
    </location>
</feature>
<dbReference type="SMART" id="SM00248">
    <property type="entry name" value="ANK"/>
    <property type="match status" value="9"/>
</dbReference>
<protein>
    <submittedName>
        <fullName evidence="8">Ankyrin repeat domain-containing protein 29</fullName>
    </submittedName>
</protein>
<feature type="repeat" description="ANK" evidence="4">
    <location>
        <begin position="239"/>
        <end position="271"/>
    </location>
</feature>
<organism evidence="7 8">
    <name type="scientific">Pogonomyrmex barbatus</name>
    <name type="common">red harvester ant</name>
    <dbReference type="NCBI Taxonomy" id="144034"/>
    <lineage>
        <taxon>Eukaryota</taxon>
        <taxon>Metazoa</taxon>
        <taxon>Ecdysozoa</taxon>
        <taxon>Arthropoda</taxon>
        <taxon>Hexapoda</taxon>
        <taxon>Insecta</taxon>
        <taxon>Pterygota</taxon>
        <taxon>Neoptera</taxon>
        <taxon>Endopterygota</taxon>
        <taxon>Hymenoptera</taxon>
        <taxon>Apocrita</taxon>
        <taxon>Aculeata</taxon>
        <taxon>Formicoidea</taxon>
        <taxon>Formicidae</taxon>
        <taxon>Myrmicinae</taxon>
        <taxon>Pogonomyrmex</taxon>
    </lineage>
</organism>
<dbReference type="PROSITE" id="PS50088">
    <property type="entry name" value="ANK_REPEAT"/>
    <property type="match status" value="6"/>
</dbReference>
<keyword evidence="7" id="KW-1185">Reference proteome</keyword>
<dbReference type="Pfam" id="PF13637">
    <property type="entry name" value="Ank_4"/>
    <property type="match status" value="1"/>
</dbReference>
<feature type="repeat" description="ANK" evidence="4">
    <location>
        <begin position="174"/>
        <end position="206"/>
    </location>
</feature>
<feature type="transmembrane region" description="Helical" evidence="5">
    <location>
        <begin position="560"/>
        <end position="579"/>
    </location>
</feature>
<evidence type="ECO:0000256" key="2">
    <source>
        <dbReference type="ARBA" id="ARBA00022775"/>
    </source>
</evidence>
<dbReference type="SUPFAM" id="SSF48403">
    <property type="entry name" value="Ankyrin repeat"/>
    <property type="match status" value="1"/>
</dbReference>
<dbReference type="SMART" id="SM00397">
    <property type="entry name" value="t_SNARE"/>
    <property type="match status" value="1"/>
</dbReference>
<keyword evidence="2" id="KW-0813">Transport</keyword>
<feature type="repeat" description="ANK" evidence="4">
    <location>
        <begin position="75"/>
        <end position="107"/>
    </location>
</feature>
<keyword evidence="5" id="KW-1133">Transmembrane helix</keyword>
<keyword evidence="1" id="KW-0677">Repeat</keyword>
<dbReference type="InterPro" id="IPR002110">
    <property type="entry name" value="Ankyrin_rpt"/>
</dbReference>
<evidence type="ECO:0000313" key="7">
    <source>
        <dbReference type="Proteomes" id="UP000504615"/>
    </source>
</evidence>
<dbReference type="GO" id="GO:0016020">
    <property type="term" value="C:membrane"/>
    <property type="evidence" value="ECO:0007669"/>
    <property type="project" value="InterPro"/>
</dbReference>
<gene>
    <name evidence="8" type="primary">LOC105426181</name>
</gene>
<dbReference type="InterPro" id="IPR050745">
    <property type="entry name" value="Multifunctional_regulatory"/>
</dbReference>
<dbReference type="Gene3D" id="1.25.40.20">
    <property type="entry name" value="Ankyrin repeat-containing domain"/>
    <property type="match status" value="3"/>
</dbReference>
<evidence type="ECO:0000256" key="5">
    <source>
        <dbReference type="SAM" id="Phobius"/>
    </source>
</evidence>
<dbReference type="Pfam" id="PF05739">
    <property type="entry name" value="SNARE"/>
    <property type="match status" value="1"/>
</dbReference>
<dbReference type="PROSITE" id="PS50192">
    <property type="entry name" value="T_SNARE"/>
    <property type="match status" value="1"/>
</dbReference>
<dbReference type="InterPro" id="IPR006011">
    <property type="entry name" value="Syntaxin_N"/>
</dbReference>
<dbReference type="SUPFAM" id="SSF47661">
    <property type="entry name" value="t-snare proteins"/>
    <property type="match status" value="1"/>
</dbReference>
<dbReference type="Gene3D" id="1.20.5.110">
    <property type="match status" value="1"/>
</dbReference>
<accession>A0A8N1S6U4</accession>
<sequence length="581" mass="64228">MSMKKESPWDVELHLAAARGDAKRLRILLDSGRVHVDCKDKDGTTPLILAAAGGHIDAVTELLHQGADPNAKRLTGTTALFFAAQGGYMDIAGLLLEHGAIVDSCSIDGGTPLFVACQYGHLDVVEGLIERGASPNAHMKDGATALFIAAQNGHLRILEVLLEHGAKTDAARTDGATPLWIASQMGHDHIVRRLLGAGAKVDATRHDGATPLFKAAHKGHTAVIGELLKYRPSLGVLPNGESALHAAALTGHMTVARQLVGAGADPLLVNQEGITPLQLAVRHSQTQVANYLRDKSRSNSSTFGRGFLQEVHLQIVQNKRLKELLDEAEEIRALIHLIVENVSIVKGLHNNILAHTNKDIQKELETRTCTISQTAFRVQRKLREMGKDITVIDDLTIVNAQDGPAYTRIKMLQYTTMLQLFSEIMENYNASLLKYHDKCLLLLQQQRTLLRRQVTSVELEDMLDAQETSLFVDNILEDSKIARQQLSDIKSRHNDVLKLEKSITEVRDMFAEMAFLIEKQGEQINNIEYFANKTTNNIDGGRVQLGQAKHRNHRSRKRKIKICIIISVIVIIFLLFIIVSL</sequence>
<evidence type="ECO:0000256" key="1">
    <source>
        <dbReference type="ARBA" id="ARBA00022737"/>
    </source>
</evidence>
<keyword evidence="2" id="KW-0532">Neurotransmitter transport</keyword>
<dbReference type="Gene3D" id="1.20.58.70">
    <property type="match status" value="1"/>
</dbReference>
<keyword evidence="3 4" id="KW-0040">ANK repeat</keyword>
<dbReference type="SMART" id="SM00503">
    <property type="entry name" value="SynN"/>
    <property type="match status" value="1"/>
</dbReference>
<dbReference type="PANTHER" id="PTHR24189:SF50">
    <property type="entry name" value="ANKYRIN REPEAT AND SOCS BOX PROTEIN 2"/>
    <property type="match status" value="1"/>
</dbReference>
<dbReference type="Pfam" id="PF12796">
    <property type="entry name" value="Ank_2"/>
    <property type="match status" value="3"/>
</dbReference>
<reference evidence="8" key="1">
    <citation type="submission" date="2025-08" db="UniProtKB">
        <authorList>
            <consortium name="RefSeq"/>
        </authorList>
    </citation>
    <scope>IDENTIFICATION</scope>
</reference>
<dbReference type="InterPro" id="IPR036770">
    <property type="entry name" value="Ankyrin_rpt-contain_sf"/>
</dbReference>
<evidence type="ECO:0000313" key="8">
    <source>
        <dbReference type="RefSeq" id="XP_025073827.1"/>
    </source>
</evidence>
<dbReference type="AlphaFoldDB" id="A0A8N1S6U4"/>
<keyword evidence="5" id="KW-0812">Transmembrane</keyword>
<dbReference type="OrthoDB" id="21416at2759"/>
<evidence type="ECO:0000256" key="3">
    <source>
        <dbReference type="ARBA" id="ARBA00023043"/>
    </source>
</evidence>